<evidence type="ECO:0000256" key="5">
    <source>
        <dbReference type="ARBA" id="ARBA00022777"/>
    </source>
</evidence>
<keyword evidence="2" id="KW-1003">Cell membrane</keyword>
<dbReference type="PANTHER" id="PTHR34220:SF7">
    <property type="entry name" value="SENSOR HISTIDINE KINASE YPDA"/>
    <property type="match status" value="1"/>
</dbReference>
<feature type="transmembrane region" description="Helical" evidence="7">
    <location>
        <begin position="308"/>
        <end position="328"/>
    </location>
</feature>
<evidence type="ECO:0000256" key="6">
    <source>
        <dbReference type="ARBA" id="ARBA00023136"/>
    </source>
</evidence>
<dbReference type="GO" id="GO:0000155">
    <property type="term" value="F:phosphorelay sensor kinase activity"/>
    <property type="evidence" value="ECO:0007669"/>
    <property type="project" value="InterPro"/>
</dbReference>
<evidence type="ECO:0000259" key="8">
    <source>
        <dbReference type="PROSITE" id="PS50885"/>
    </source>
</evidence>
<reference evidence="9 10" key="1">
    <citation type="submission" date="2020-08" db="EMBL/GenBank/DDBJ databases">
        <title>Genomic Encyclopedia of Type Strains, Phase III (KMG-III): the genomes of soil and plant-associated and newly described type strains.</title>
        <authorList>
            <person name="Whitman W."/>
        </authorList>
    </citation>
    <scope>NUCLEOTIDE SEQUENCE [LARGE SCALE GENOMIC DNA]</scope>
    <source>
        <strain evidence="9 10">CECT 8234</strain>
    </source>
</reference>
<feature type="domain" description="HAMP" evidence="8">
    <location>
        <begin position="329"/>
        <end position="382"/>
    </location>
</feature>
<dbReference type="Proteomes" id="UP000518605">
    <property type="component" value="Unassembled WGS sequence"/>
</dbReference>
<accession>A0A7W5CBV2</accession>
<comment type="subcellular location">
    <subcellularLocation>
        <location evidence="1">Cell membrane</location>
        <topology evidence="1">Multi-pass membrane protein</topology>
    </subcellularLocation>
</comment>
<keyword evidence="5 9" id="KW-0418">Kinase</keyword>
<dbReference type="Pfam" id="PF06580">
    <property type="entry name" value="His_kinase"/>
    <property type="match status" value="1"/>
</dbReference>
<dbReference type="Gene3D" id="6.10.340.10">
    <property type="match status" value="1"/>
</dbReference>
<dbReference type="EMBL" id="JACHXW010000019">
    <property type="protein sequence ID" value="MBB3154851.1"/>
    <property type="molecule type" value="Genomic_DNA"/>
</dbReference>
<proteinExistence type="predicted"/>
<keyword evidence="10" id="KW-1185">Reference proteome</keyword>
<evidence type="ECO:0000313" key="10">
    <source>
        <dbReference type="Proteomes" id="UP000518605"/>
    </source>
</evidence>
<dbReference type="Gene3D" id="3.30.565.10">
    <property type="entry name" value="Histidine kinase-like ATPase, C-terminal domain"/>
    <property type="match status" value="1"/>
</dbReference>
<evidence type="ECO:0000256" key="7">
    <source>
        <dbReference type="SAM" id="Phobius"/>
    </source>
</evidence>
<keyword evidence="3" id="KW-0597">Phosphoprotein</keyword>
<keyword evidence="6 7" id="KW-0472">Membrane</keyword>
<dbReference type="AlphaFoldDB" id="A0A7W5CBV2"/>
<dbReference type="RefSeq" id="WP_183568993.1">
    <property type="nucleotide sequence ID" value="NZ_CBCSLB010000019.1"/>
</dbReference>
<dbReference type="InterPro" id="IPR003594">
    <property type="entry name" value="HATPase_dom"/>
</dbReference>
<evidence type="ECO:0000256" key="4">
    <source>
        <dbReference type="ARBA" id="ARBA00022679"/>
    </source>
</evidence>
<comment type="caution">
    <text evidence="9">The sequence shown here is derived from an EMBL/GenBank/DDBJ whole genome shotgun (WGS) entry which is preliminary data.</text>
</comment>
<evidence type="ECO:0000256" key="3">
    <source>
        <dbReference type="ARBA" id="ARBA00022553"/>
    </source>
</evidence>
<evidence type="ECO:0000256" key="1">
    <source>
        <dbReference type="ARBA" id="ARBA00004651"/>
    </source>
</evidence>
<dbReference type="InterPro" id="IPR010559">
    <property type="entry name" value="Sig_transdc_His_kin_internal"/>
</dbReference>
<dbReference type="GO" id="GO:0005886">
    <property type="term" value="C:plasma membrane"/>
    <property type="evidence" value="ECO:0007669"/>
    <property type="project" value="UniProtKB-SubCell"/>
</dbReference>
<dbReference type="EC" id="2.7.13.3" evidence="9"/>
<sequence length="600" mass="68458">MRTGLSNPMTKLNVKQQLILLFLVMVSPIFLLHWYGNMKAEHLLKNHVTSAYVELSKQNYTVIKRDMDTISKITTTIIQNPITQQLIPLESDPVIERVRKYDKVDKLLAGNSIPLNGGEAVYYSLYIYDPNDYYFFAPKRQLMQTGVYFFSDADKPEWFDRAVDLRSKGYMDIIYTNVGLSRINTLAYIRAVNNVTVGNGIIGVLVATKMDMKIAESLRSVSLPDGKIMFTDWDNRVLAATDSKLMGKQLDLPPEMAIADTMEAEGSFDIMTDEFIYVVNYNRIMSHKLVYQIPVSSLLKQQSELKNVIQLISIAYILFGCIVMVYFWRSLMTPLQKLAQFVHTYEPGKLVPETPGKGRNDEIGVLFAALYDMARRLNVLIHYKYNMDIKQKESQLQLLYQQINPHLLYNTLESIYWKSSLEGNTESAEMIKDLSKLMKIGLSRGRELIPLEEELEHASAYVSLQQKRYKYEFQVLWSIPDAARGILIPKISLQPLIENAIIHGVKHMGEDGEIHVSAVVEGERVTIKVEDNGHKEVDYTALDRLLSSDKPDHTSGYGIRNIHQRIQLHFGNMYGMGYRRGEHGGTAATIILPASYDVPK</sequence>
<dbReference type="InterPro" id="IPR003660">
    <property type="entry name" value="HAMP_dom"/>
</dbReference>
<dbReference type="PROSITE" id="PS50885">
    <property type="entry name" value="HAMP"/>
    <property type="match status" value="1"/>
</dbReference>
<dbReference type="SUPFAM" id="SSF55874">
    <property type="entry name" value="ATPase domain of HSP90 chaperone/DNA topoisomerase II/histidine kinase"/>
    <property type="match status" value="1"/>
</dbReference>
<feature type="transmembrane region" description="Helical" evidence="7">
    <location>
        <begin position="18"/>
        <end position="36"/>
    </location>
</feature>
<dbReference type="PANTHER" id="PTHR34220">
    <property type="entry name" value="SENSOR HISTIDINE KINASE YPDA"/>
    <property type="match status" value="1"/>
</dbReference>
<evidence type="ECO:0000256" key="2">
    <source>
        <dbReference type="ARBA" id="ARBA00022475"/>
    </source>
</evidence>
<keyword evidence="7" id="KW-0812">Transmembrane</keyword>
<name>A0A7W5CBV2_9BACL</name>
<gene>
    <name evidence="9" type="ORF">FHS16_004933</name>
</gene>
<keyword evidence="7" id="KW-1133">Transmembrane helix</keyword>
<dbReference type="Pfam" id="PF02518">
    <property type="entry name" value="HATPase_c"/>
    <property type="match status" value="1"/>
</dbReference>
<keyword evidence="4 9" id="KW-0808">Transferase</keyword>
<protein>
    <submittedName>
        <fullName evidence="9">Two-component system sensor histidine kinase YesM</fullName>
        <ecNumber evidence="9">2.7.13.3</ecNumber>
    </submittedName>
</protein>
<organism evidence="9 10">
    <name type="scientific">Paenibacillus endophyticus</name>
    <dbReference type="NCBI Taxonomy" id="1294268"/>
    <lineage>
        <taxon>Bacteria</taxon>
        <taxon>Bacillati</taxon>
        <taxon>Bacillota</taxon>
        <taxon>Bacilli</taxon>
        <taxon>Bacillales</taxon>
        <taxon>Paenibacillaceae</taxon>
        <taxon>Paenibacillus</taxon>
    </lineage>
</organism>
<dbReference type="InterPro" id="IPR036890">
    <property type="entry name" value="HATPase_C_sf"/>
</dbReference>
<dbReference type="InterPro" id="IPR050640">
    <property type="entry name" value="Bact_2-comp_sensor_kinase"/>
</dbReference>
<dbReference type="SUPFAM" id="SSF158472">
    <property type="entry name" value="HAMP domain-like"/>
    <property type="match status" value="1"/>
</dbReference>
<evidence type="ECO:0000313" key="9">
    <source>
        <dbReference type="EMBL" id="MBB3154851.1"/>
    </source>
</evidence>